<evidence type="ECO:0008006" key="3">
    <source>
        <dbReference type="Google" id="ProtNLM"/>
    </source>
</evidence>
<keyword evidence="2" id="KW-1185">Reference proteome</keyword>
<organism evidence="1 2">
    <name type="scientific">Tritrichomonas musculus</name>
    <dbReference type="NCBI Taxonomy" id="1915356"/>
    <lineage>
        <taxon>Eukaryota</taxon>
        <taxon>Metamonada</taxon>
        <taxon>Parabasalia</taxon>
        <taxon>Tritrichomonadida</taxon>
        <taxon>Tritrichomonadidae</taxon>
        <taxon>Tritrichomonas</taxon>
    </lineage>
</organism>
<sequence length="200" mass="23538">MLEYENDIPMRVIPTFSNDSIIVRCQCRLRQPSGEMIRCTRCGCYSHKKCVKIQDPFICNYCHIASQKILLEQFNKTSTPSGILIDRNKLHNYLTNEKSMIKVCELREHSYACGHIAELLRNLITYLASLDLSLCHLERHIEDPVYDPIRDQVKEDISNNRKLFIRHVTILMQILEKYENEKKKQNILPDFRDAIVQELL</sequence>
<dbReference type="Proteomes" id="UP001470230">
    <property type="component" value="Unassembled WGS sequence"/>
</dbReference>
<protein>
    <recommendedName>
        <fullName evidence="3">Zinc finger PHD-type domain-containing protein</fullName>
    </recommendedName>
</protein>
<evidence type="ECO:0000313" key="1">
    <source>
        <dbReference type="EMBL" id="KAK8885274.1"/>
    </source>
</evidence>
<name>A0ABR2K2F4_9EUKA</name>
<evidence type="ECO:0000313" key="2">
    <source>
        <dbReference type="Proteomes" id="UP001470230"/>
    </source>
</evidence>
<accession>A0ABR2K2F4</accession>
<gene>
    <name evidence="1" type="ORF">M9Y10_040720</name>
</gene>
<dbReference type="InterPro" id="IPR013083">
    <property type="entry name" value="Znf_RING/FYVE/PHD"/>
</dbReference>
<dbReference type="EMBL" id="JAPFFF010000007">
    <property type="protein sequence ID" value="KAK8885274.1"/>
    <property type="molecule type" value="Genomic_DNA"/>
</dbReference>
<proteinExistence type="predicted"/>
<dbReference type="Gene3D" id="3.30.40.10">
    <property type="entry name" value="Zinc/RING finger domain, C3HC4 (zinc finger)"/>
    <property type="match status" value="1"/>
</dbReference>
<dbReference type="SUPFAM" id="SSF57903">
    <property type="entry name" value="FYVE/PHD zinc finger"/>
    <property type="match status" value="1"/>
</dbReference>
<comment type="caution">
    <text evidence="1">The sequence shown here is derived from an EMBL/GenBank/DDBJ whole genome shotgun (WGS) entry which is preliminary data.</text>
</comment>
<reference evidence="1 2" key="1">
    <citation type="submission" date="2024-04" db="EMBL/GenBank/DDBJ databases">
        <title>Tritrichomonas musculus Genome.</title>
        <authorList>
            <person name="Alves-Ferreira E."/>
            <person name="Grigg M."/>
            <person name="Lorenzi H."/>
            <person name="Galac M."/>
        </authorList>
    </citation>
    <scope>NUCLEOTIDE SEQUENCE [LARGE SCALE GENOMIC DNA]</scope>
    <source>
        <strain evidence="1 2">EAF2021</strain>
    </source>
</reference>
<dbReference type="InterPro" id="IPR011011">
    <property type="entry name" value="Znf_FYVE_PHD"/>
</dbReference>